<evidence type="ECO:0000256" key="3">
    <source>
        <dbReference type="ARBA" id="ARBA00022692"/>
    </source>
</evidence>
<organism evidence="8">
    <name type="scientific">Oxalobacter aliiformigenes</name>
    <dbReference type="NCBI Taxonomy" id="2946593"/>
    <lineage>
        <taxon>Bacteria</taxon>
        <taxon>Pseudomonadati</taxon>
        <taxon>Pseudomonadota</taxon>
        <taxon>Betaproteobacteria</taxon>
        <taxon>Burkholderiales</taxon>
        <taxon>Oxalobacteraceae</taxon>
        <taxon>Oxalobacter</taxon>
    </lineage>
</organism>
<sequence>MKQPEPHGKVFIFFLSAVTAAFFWILLPFYGAVFWGFILAVMFMPLNDYFLSKIPKKKNTAALLTLSVCLLIVIIPLIVVIGALTQESAALYQKILTRSVNFDTSFQFIVSKLPDWVTDLLNHSGITTLAEFQQKISSGVLQASQYIAGKLFVIGQNILDFAIGFGIMLYLLFFLLRDGNELATRIRKIIPLADGHKTLLLTKFTGVIRATVKGNLVVAIVQGALGGLVFWFLGIEAALLWGAIMSVLSLLPAGSGVIWVPVAIYFLATGAIMKGVILLVFGILVIGLIDNLLRPLLVGKDTQMPDYLVLISTLGGMALFGLNGFVIGPVIAALFLTAWELFSTISQLPQTDANGDPPVEENRESSSGE</sequence>
<dbReference type="PANTHER" id="PTHR21716:SF4">
    <property type="entry name" value="TRANSMEMBRANE PROTEIN 245"/>
    <property type="match status" value="1"/>
</dbReference>
<evidence type="ECO:0000256" key="4">
    <source>
        <dbReference type="ARBA" id="ARBA00022989"/>
    </source>
</evidence>
<feature type="region of interest" description="Disordered" evidence="6">
    <location>
        <begin position="350"/>
        <end position="369"/>
    </location>
</feature>
<evidence type="ECO:0000256" key="5">
    <source>
        <dbReference type="ARBA" id="ARBA00023136"/>
    </source>
</evidence>
<feature type="transmembrane region" description="Helical" evidence="7">
    <location>
        <begin position="275"/>
        <end position="297"/>
    </location>
</feature>
<accession>A0A9E9LE85</accession>
<keyword evidence="4 7" id="KW-1133">Transmembrane helix</keyword>
<keyword evidence="3 7" id="KW-0812">Transmembrane</keyword>
<name>A0A9E9LE85_9BURK</name>
<dbReference type="Proteomes" id="UP001164819">
    <property type="component" value="Chromosome"/>
</dbReference>
<evidence type="ECO:0000256" key="1">
    <source>
        <dbReference type="ARBA" id="ARBA00004141"/>
    </source>
</evidence>
<feature type="transmembrane region" description="Helical" evidence="7">
    <location>
        <begin position="63"/>
        <end position="84"/>
    </location>
</feature>
<dbReference type="RefSeq" id="WP_269316040.1">
    <property type="nucleotide sequence ID" value="NZ_CP098251.1"/>
</dbReference>
<reference evidence="8" key="1">
    <citation type="journal article" date="2022" name="Front. Microbiol.">
        <title>New perspectives on an old grouping: The genomic and phenotypic variability of Oxalobacter formigenes and the implications for calcium oxalate stone prevention.</title>
        <authorList>
            <person name="Chmiel J.A."/>
            <person name="Carr C."/>
            <person name="Stuivenberg G.A."/>
            <person name="Venema R."/>
            <person name="Chanyi R.M."/>
            <person name="Al K.F."/>
            <person name="Giguere D."/>
            <person name="Say H."/>
            <person name="Akouris P.P."/>
            <person name="Dominguez Romero S.A."/>
            <person name="Kwong A."/>
            <person name="Tai V."/>
            <person name="Koval S.F."/>
            <person name="Razvi H."/>
            <person name="Bjazevic J."/>
            <person name="Burton J.P."/>
        </authorList>
    </citation>
    <scope>NUCLEOTIDE SEQUENCE</scope>
    <source>
        <strain evidence="8">OxK</strain>
    </source>
</reference>
<evidence type="ECO:0000256" key="7">
    <source>
        <dbReference type="SAM" id="Phobius"/>
    </source>
</evidence>
<feature type="transmembrane region" description="Helical" evidence="7">
    <location>
        <begin position="10"/>
        <end position="27"/>
    </location>
</feature>
<feature type="transmembrane region" description="Helical" evidence="7">
    <location>
        <begin position="239"/>
        <end position="268"/>
    </location>
</feature>
<proteinExistence type="inferred from homology"/>
<evidence type="ECO:0000256" key="6">
    <source>
        <dbReference type="SAM" id="MobiDB-lite"/>
    </source>
</evidence>
<dbReference type="Pfam" id="PF01594">
    <property type="entry name" value="AI-2E_transport"/>
    <property type="match status" value="1"/>
</dbReference>
<dbReference type="InterPro" id="IPR002549">
    <property type="entry name" value="AI-2E-like"/>
</dbReference>
<dbReference type="AlphaFoldDB" id="A0A9E9LE85"/>
<dbReference type="EMBL" id="CP098251">
    <property type="protein sequence ID" value="WAV91405.1"/>
    <property type="molecule type" value="Genomic_DNA"/>
</dbReference>
<keyword evidence="5 7" id="KW-0472">Membrane</keyword>
<evidence type="ECO:0000256" key="2">
    <source>
        <dbReference type="ARBA" id="ARBA00009773"/>
    </source>
</evidence>
<gene>
    <name evidence="8" type="ORF">NB646_01160</name>
</gene>
<evidence type="ECO:0000313" key="8">
    <source>
        <dbReference type="EMBL" id="WAV91405.1"/>
    </source>
</evidence>
<feature type="transmembrane region" description="Helical" evidence="7">
    <location>
        <begin position="158"/>
        <end position="176"/>
    </location>
</feature>
<comment type="subcellular location">
    <subcellularLocation>
        <location evidence="1">Membrane</location>
        <topology evidence="1">Multi-pass membrane protein</topology>
    </subcellularLocation>
</comment>
<comment type="similarity">
    <text evidence="2">Belongs to the autoinducer-2 exporter (AI-2E) (TC 2.A.86) family.</text>
</comment>
<feature type="transmembrane region" description="Helical" evidence="7">
    <location>
        <begin position="317"/>
        <end position="339"/>
    </location>
</feature>
<feature type="compositionally biased region" description="Basic and acidic residues" evidence="6">
    <location>
        <begin position="360"/>
        <end position="369"/>
    </location>
</feature>
<dbReference type="PANTHER" id="PTHR21716">
    <property type="entry name" value="TRANSMEMBRANE PROTEIN"/>
    <property type="match status" value="1"/>
</dbReference>
<feature type="transmembrane region" description="Helical" evidence="7">
    <location>
        <begin position="216"/>
        <end position="233"/>
    </location>
</feature>
<dbReference type="GO" id="GO:0016020">
    <property type="term" value="C:membrane"/>
    <property type="evidence" value="ECO:0007669"/>
    <property type="project" value="UniProtKB-SubCell"/>
</dbReference>
<protein>
    <submittedName>
        <fullName evidence="8">AI-2E family transporter</fullName>
    </submittedName>
</protein>